<evidence type="ECO:0000256" key="1">
    <source>
        <dbReference type="SAM" id="SignalP"/>
    </source>
</evidence>
<feature type="chain" id="PRO_5046484432" evidence="1">
    <location>
        <begin position="24"/>
        <end position="108"/>
    </location>
</feature>
<sequence length="108" mass="11517">MKYFSIQLTLFSVLAMLASQASALPDSSAPPSMMDMSSKFAKNRAKLRAYQVDYRSSGTDIDPFAVGALGTDGCNLNVGNVVLDGTTGVPNDITVFVQGDIMQSNNCR</sequence>
<protein>
    <submittedName>
        <fullName evidence="2">Uncharacterized protein</fullName>
    </submittedName>
</protein>
<dbReference type="RefSeq" id="WP_210222876.1">
    <property type="nucleotide sequence ID" value="NZ_CP072801.1"/>
</dbReference>
<organism evidence="2 3">
    <name type="scientific">Thiothrix litoralis</name>
    <dbReference type="NCBI Taxonomy" id="2891210"/>
    <lineage>
        <taxon>Bacteria</taxon>
        <taxon>Pseudomonadati</taxon>
        <taxon>Pseudomonadota</taxon>
        <taxon>Gammaproteobacteria</taxon>
        <taxon>Thiotrichales</taxon>
        <taxon>Thiotrichaceae</taxon>
        <taxon>Thiothrix</taxon>
    </lineage>
</organism>
<feature type="signal peptide" evidence="1">
    <location>
        <begin position="1"/>
        <end position="23"/>
    </location>
</feature>
<proteinExistence type="predicted"/>
<keyword evidence="1" id="KW-0732">Signal</keyword>
<accession>A0ABX7WVL3</accession>
<reference evidence="2 3" key="1">
    <citation type="submission" date="2021-04" db="EMBL/GenBank/DDBJ databases">
        <title>Genomics, taxonomy and metabolism of representatives of sulfur bacteria of the genus Thiothrix: Thiothrix fructosivorans QT, Thiothrix unzii A1T and three new species, Thiothrix subterranea sp. nov., Thiothrix litoralis sp. nov. and 'Candidatus Thiothrix anitrata' sp. nov.</title>
        <authorList>
            <person name="Ravin N.V."/>
            <person name="Smolyakov D."/>
            <person name="Rudenko T.S."/>
            <person name="Mardanov A.V."/>
            <person name="Beletsky A.V."/>
            <person name="Markov N.D."/>
            <person name="Fomenkov A.I."/>
            <person name="Roberts R.J."/>
            <person name="Karnachuk O.V."/>
            <person name="Novikov A."/>
            <person name="Grabovich M.Y."/>
        </authorList>
    </citation>
    <scope>NUCLEOTIDE SEQUENCE [LARGE SCALE GENOMIC DNA]</scope>
    <source>
        <strain evidence="2 3">AS</strain>
    </source>
</reference>
<evidence type="ECO:0000313" key="2">
    <source>
        <dbReference type="EMBL" id="QTR46543.1"/>
    </source>
</evidence>
<dbReference type="Proteomes" id="UP000672039">
    <property type="component" value="Chromosome"/>
</dbReference>
<evidence type="ECO:0000313" key="3">
    <source>
        <dbReference type="Proteomes" id="UP000672039"/>
    </source>
</evidence>
<gene>
    <name evidence="2" type="ORF">J9253_00835</name>
</gene>
<keyword evidence="3" id="KW-1185">Reference proteome</keyword>
<name>A0ABX7WVL3_9GAMM</name>
<dbReference type="EMBL" id="CP072801">
    <property type="protein sequence ID" value="QTR46543.1"/>
    <property type="molecule type" value="Genomic_DNA"/>
</dbReference>